<dbReference type="Proteomes" id="UP000507470">
    <property type="component" value="Unassembled WGS sequence"/>
</dbReference>
<reference evidence="2 3" key="1">
    <citation type="submission" date="2020-06" db="EMBL/GenBank/DDBJ databases">
        <authorList>
            <person name="Li R."/>
            <person name="Bekaert M."/>
        </authorList>
    </citation>
    <scope>NUCLEOTIDE SEQUENCE [LARGE SCALE GENOMIC DNA]</scope>
    <source>
        <strain evidence="3">wild</strain>
    </source>
</reference>
<name>A0A6J7ZX30_MYTCO</name>
<dbReference type="EMBL" id="CACVKT020000308">
    <property type="protein sequence ID" value="CAC5358092.1"/>
    <property type="molecule type" value="Genomic_DNA"/>
</dbReference>
<dbReference type="AlphaFoldDB" id="A0A6J7ZX30"/>
<keyword evidence="3" id="KW-1185">Reference proteome</keyword>
<evidence type="ECO:0000313" key="2">
    <source>
        <dbReference type="EMBL" id="CAC5358092.1"/>
    </source>
</evidence>
<accession>A0A6J7ZX30</accession>
<feature type="region of interest" description="Disordered" evidence="1">
    <location>
        <begin position="144"/>
        <end position="165"/>
    </location>
</feature>
<protein>
    <submittedName>
        <fullName evidence="2">Uncharacterized protein</fullName>
    </submittedName>
</protein>
<proteinExistence type="predicted"/>
<organism evidence="2 3">
    <name type="scientific">Mytilus coruscus</name>
    <name type="common">Sea mussel</name>
    <dbReference type="NCBI Taxonomy" id="42192"/>
    <lineage>
        <taxon>Eukaryota</taxon>
        <taxon>Metazoa</taxon>
        <taxon>Spiralia</taxon>
        <taxon>Lophotrochozoa</taxon>
        <taxon>Mollusca</taxon>
        <taxon>Bivalvia</taxon>
        <taxon>Autobranchia</taxon>
        <taxon>Pteriomorphia</taxon>
        <taxon>Mytilida</taxon>
        <taxon>Mytiloidea</taxon>
        <taxon>Mytilidae</taxon>
        <taxon>Mytilinae</taxon>
        <taxon>Mytilus</taxon>
    </lineage>
</organism>
<gene>
    <name evidence="2" type="ORF">MCOR_1491</name>
</gene>
<evidence type="ECO:0000256" key="1">
    <source>
        <dbReference type="SAM" id="MobiDB-lite"/>
    </source>
</evidence>
<sequence length="211" mass="24057">MLFNIAQLVTLKKAILYVLNSFAAQFTVRRKIQVVDIEVADYPCDLEIGLLTSVIEILENILKQSFMHSTTKDDKIKCISLQTEKDSGVTSGVDISKDENELTKDTVVFGGVKPRVWFSDKTESFAEKVTLPLKIETRQNVNGSNRVHHQQLRSTNHYGNSDPTEINFHADQYSIEKIEMSVKLMEEMIKELHSELAIMKIISVEDEIMHL</sequence>
<evidence type="ECO:0000313" key="3">
    <source>
        <dbReference type="Proteomes" id="UP000507470"/>
    </source>
</evidence>
<feature type="compositionally biased region" description="Polar residues" evidence="1">
    <location>
        <begin position="152"/>
        <end position="164"/>
    </location>
</feature>